<dbReference type="Pfam" id="PF02801">
    <property type="entry name" value="Ketoacyl-synt_C"/>
    <property type="match status" value="1"/>
</dbReference>
<dbReference type="SMART" id="SM00825">
    <property type="entry name" value="PKS_KS"/>
    <property type="match status" value="1"/>
</dbReference>
<dbReference type="GO" id="GO:0004315">
    <property type="term" value="F:3-oxoacyl-[acyl-carrier-protein] synthase activity"/>
    <property type="evidence" value="ECO:0007669"/>
    <property type="project" value="InterPro"/>
</dbReference>
<dbReference type="InterPro" id="IPR000794">
    <property type="entry name" value="Beta-ketoacyl_synthase"/>
</dbReference>
<evidence type="ECO:0000313" key="6">
    <source>
        <dbReference type="Proteomes" id="UP001196873"/>
    </source>
</evidence>
<dbReference type="PANTHER" id="PTHR11712">
    <property type="entry name" value="POLYKETIDE SYNTHASE-RELATED"/>
    <property type="match status" value="1"/>
</dbReference>
<dbReference type="InterPro" id="IPR020841">
    <property type="entry name" value="PKS_Beta-ketoAc_synthase_dom"/>
</dbReference>
<dbReference type="RefSeq" id="WP_007134621.1">
    <property type="nucleotide sequence ID" value="NZ_CABKPN010000001.1"/>
</dbReference>
<name>A0AAW4NKV8_9BACT</name>
<evidence type="ECO:0000259" key="4">
    <source>
        <dbReference type="PROSITE" id="PS52004"/>
    </source>
</evidence>
<comment type="similarity">
    <text evidence="1 3">Belongs to the thiolase-like superfamily. Beta-ketoacyl-ACP synthases family.</text>
</comment>
<dbReference type="Gene3D" id="3.40.47.10">
    <property type="match status" value="1"/>
</dbReference>
<feature type="domain" description="Ketosynthase family 3 (KS3)" evidence="4">
    <location>
        <begin position="9"/>
        <end position="407"/>
    </location>
</feature>
<protein>
    <submittedName>
        <fullName evidence="5">Beta-ketoacyl-[acyl-carrier-protein] synthase family protein</fullName>
    </submittedName>
</protein>
<sequence length="408" mass="44602">MNGTSINDSTKVVVTGIGTCSSLGRNVTETEENLALNRVNFKDIPEFRFKTENPILRIRKCFQIPEESYLAYKAEDLSVMYPMAKDCIQQAVSSAGLTKSILQEAKTSFCIGMSVSTTFVREKVIYERFMNNSEAWDEIRYTTPVLASKMAKDFGVNGVVSVISTACASGTNSIGRAFDLIRSGRADYVICGGIDLVSELAFNGFNSLLALSRERCKPFGIERDGMSLGDGCAMFVLESYESAKQRGATVYAEVKGYHILNETYHPTSPHPDGIYALSCMKSALEMAHLNIEDVDYINAHGTGTKINDSSEFKAINDFLVNRQGSCWVNSTKGLTGHTLGAAGSMEALLCILSMKNNIIYGDGRDYETLCSSKVDYINQNLNDISVNVCVSNSFAFAGNMSSIVLSKI</sequence>
<dbReference type="EMBL" id="JAHXRF010000006">
    <property type="protein sequence ID" value="MBW4865315.1"/>
    <property type="molecule type" value="Genomic_DNA"/>
</dbReference>
<evidence type="ECO:0000256" key="1">
    <source>
        <dbReference type="ARBA" id="ARBA00008467"/>
    </source>
</evidence>
<keyword evidence="2 3" id="KW-0808">Transferase</keyword>
<accession>A0AAW4NKV8</accession>
<dbReference type="InterPro" id="IPR014030">
    <property type="entry name" value="Ketoacyl_synth_N"/>
</dbReference>
<evidence type="ECO:0000313" key="5">
    <source>
        <dbReference type="EMBL" id="MBW4865315.1"/>
    </source>
</evidence>
<dbReference type="GO" id="GO:0005829">
    <property type="term" value="C:cytosol"/>
    <property type="evidence" value="ECO:0007669"/>
    <property type="project" value="TreeGrafter"/>
</dbReference>
<comment type="caution">
    <text evidence="5">The sequence shown here is derived from an EMBL/GenBank/DDBJ whole genome shotgun (WGS) entry which is preliminary data.</text>
</comment>
<dbReference type="Pfam" id="PF00109">
    <property type="entry name" value="ketoacyl-synt"/>
    <property type="match status" value="1"/>
</dbReference>
<dbReference type="PANTHER" id="PTHR11712:SF336">
    <property type="entry name" value="3-OXOACYL-[ACYL-CARRIER-PROTEIN] SYNTHASE, MITOCHONDRIAL"/>
    <property type="match status" value="1"/>
</dbReference>
<dbReference type="SUPFAM" id="SSF53901">
    <property type="entry name" value="Thiolase-like"/>
    <property type="match status" value="1"/>
</dbReference>
<gene>
    <name evidence="5" type="ORF">KZY68_04655</name>
</gene>
<dbReference type="InterPro" id="IPR014031">
    <property type="entry name" value="Ketoacyl_synth_C"/>
</dbReference>
<dbReference type="AlphaFoldDB" id="A0AAW4NKV8"/>
<dbReference type="InterPro" id="IPR016039">
    <property type="entry name" value="Thiolase-like"/>
</dbReference>
<reference evidence="5" key="1">
    <citation type="submission" date="2021-07" db="EMBL/GenBank/DDBJ databases">
        <title>Genomic diversity and antimicrobial resistance of Prevotella spp. isolated from chronic lung disease airways.</title>
        <authorList>
            <person name="Webb K.A."/>
            <person name="Olagoke O.S."/>
            <person name="Baird T."/>
            <person name="Neill J."/>
            <person name="Pham A."/>
            <person name="Wells T.J."/>
            <person name="Ramsay K.A."/>
            <person name="Bell S.C."/>
            <person name="Sarovich D.S."/>
            <person name="Price E.P."/>
        </authorList>
    </citation>
    <scope>NUCLEOTIDE SEQUENCE</scope>
    <source>
        <strain evidence="5">SCHI0047.S.3</strain>
    </source>
</reference>
<organism evidence="5 6">
    <name type="scientific">Segatella salivae</name>
    <dbReference type="NCBI Taxonomy" id="228604"/>
    <lineage>
        <taxon>Bacteria</taxon>
        <taxon>Pseudomonadati</taxon>
        <taxon>Bacteroidota</taxon>
        <taxon>Bacteroidia</taxon>
        <taxon>Bacteroidales</taxon>
        <taxon>Prevotellaceae</taxon>
        <taxon>Segatella</taxon>
    </lineage>
</organism>
<dbReference type="PROSITE" id="PS52004">
    <property type="entry name" value="KS3_2"/>
    <property type="match status" value="1"/>
</dbReference>
<dbReference type="PROSITE" id="PS00606">
    <property type="entry name" value="KS3_1"/>
    <property type="match status" value="1"/>
</dbReference>
<dbReference type="Proteomes" id="UP001196873">
    <property type="component" value="Unassembled WGS sequence"/>
</dbReference>
<proteinExistence type="inferred from homology"/>
<dbReference type="CDD" id="cd00834">
    <property type="entry name" value="KAS_I_II"/>
    <property type="match status" value="1"/>
</dbReference>
<evidence type="ECO:0000256" key="2">
    <source>
        <dbReference type="ARBA" id="ARBA00022679"/>
    </source>
</evidence>
<evidence type="ECO:0000256" key="3">
    <source>
        <dbReference type="RuleBase" id="RU003694"/>
    </source>
</evidence>
<dbReference type="GO" id="GO:0006633">
    <property type="term" value="P:fatty acid biosynthetic process"/>
    <property type="evidence" value="ECO:0007669"/>
    <property type="project" value="InterPro"/>
</dbReference>
<dbReference type="InterPro" id="IPR018201">
    <property type="entry name" value="Ketoacyl_synth_AS"/>
</dbReference>